<dbReference type="PANTHER" id="PTHR11236:SF50">
    <property type="entry name" value="AMINODEOXYCHORISMATE SYNTHASE COMPONENT 1"/>
    <property type="match status" value="1"/>
</dbReference>
<evidence type="ECO:0000256" key="3">
    <source>
        <dbReference type="SAM" id="MobiDB-lite"/>
    </source>
</evidence>
<dbReference type="PANTHER" id="PTHR11236">
    <property type="entry name" value="AMINOBENZOATE/ANTHRANILATE SYNTHASE"/>
    <property type="match status" value="1"/>
</dbReference>
<dbReference type="RefSeq" id="WP_188666714.1">
    <property type="nucleotide sequence ID" value="NZ_BMHV01000030.1"/>
</dbReference>
<dbReference type="GO" id="GO:0009396">
    <property type="term" value="P:folic acid-containing compound biosynthetic process"/>
    <property type="evidence" value="ECO:0007669"/>
    <property type="project" value="InterPro"/>
</dbReference>
<evidence type="ECO:0000313" key="6">
    <source>
        <dbReference type="EMBL" id="GGF73959.1"/>
    </source>
</evidence>
<gene>
    <name evidence="6" type="primary">pabB</name>
    <name evidence="6" type="ORF">GCM10011332_30000</name>
</gene>
<dbReference type="Pfam" id="PF00425">
    <property type="entry name" value="Chorismate_bind"/>
    <property type="match status" value="1"/>
</dbReference>
<protein>
    <recommendedName>
        <fullName evidence="1">aminodeoxychorismate synthase</fullName>
        <ecNumber evidence="1">2.6.1.85</ecNumber>
    </recommendedName>
</protein>
<dbReference type="Gene3D" id="3.60.120.10">
    <property type="entry name" value="Anthranilate synthase"/>
    <property type="match status" value="1"/>
</dbReference>
<comment type="caution">
    <text evidence="6">The sequence shown here is derived from an EMBL/GenBank/DDBJ whole genome shotgun (WGS) entry which is preliminary data.</text>
</comment>
<evidence type="ECO:0000256" key="1">
    <source>
        <dbReference type="ARBA" id="ARBA00013139"/>
    </source>
</evidence>
<reference evidence="6" key="1">
    <citation type="journal article" date="2014" name="Int. J. Syst. Evol. Microbiol.">
        <title>Complete genome sequence of Corynebacterium casei LMG S-19264T (=DSM 44701T), isolated from a smear-ripened cheese.</title>
        <authorList>
            <consortium name="US DOE Joint Genome Institute (JGI-PGF)"/>
            <person name="Walter F."/>
            <person name="Albersmeier A."/>
            <person name="Kalinowski J."/>
            <person name="Ruckert C."/>
        </authorList>
    </citation>
    <scope>NUCLEOTIDE SEQUENCE</scope>
    <source>
        <strain evidence="6">CGMCC 1.15254</strain>
    </source>
</reference>
<keyword evidence="2" id="KW-0808">Transferase</keyword>
<sequence>MKRPFYIEIPYGDPAILFAPHAHKPFAQLLDSTLFDIEQGRYSFIAIDPFETFTDNQNSFAKLKEKLASYSFERHPNLPPFQGGVVGYFGYELLHQIERIPSQAKDDLSVPDICLGFYDVIAAFDHHLKQAWIFSLFNEDRAYWLKSQLLENCLPLPTFKPCSLDWKSDFQKDEYIAAVQSVIDYIHAGDIFQANLTQRFKGERPDDIDPFAFYLNLRKINPALFSAYLNFGDFCIASSSPERFLKLDGTHVETRPIKGTRARHPDATQDQAHATELANSEKDRAENTMIVDLLRNDLSRVCKPHSVHVPELCTVHSFASVHHLVSTITGELEDTYDGIDLLCAAFPGGSITGAPKVRAMEIISELERCPRGVYCGAIGYIGFDGSMDTNIVIRTVLFKNKTVCLQVGGGIVADSSPHDEYEETLTKAKALFDAFARQS</sequence>
<dbReference type="InterPro" id="IPR005802">
    <property type="entry name" value="ADC_synth_comp_1"/>
</dbReference>
<evidence type="ECO:0000259" key="5">
    <source>
        <dbReference type="Pfam" id="PF04715"/>
    </source>
</evidence>
<dbReference type="Pfam" id="PF04715">
    <property type="entry name" value="Anth_synt_I_N"/>
    <property type="match status" value="1"/>
</dbReference>
<dbReference type="EMBL" id="BMHV01000030">
    <property type="protein sequence ID" value="GGF73959.1"/>
    <property type="molecule type" value="Genomic_DNA"/>
</dbReference>
<dbReference type="AlphaFoldDB" id="A0A917C691"/>
<feature type="region of interest" description="Disordered" evidence="3">
    <location>
        <begin position="259"/>
        <end position="281"/>
    </location>
</feature>
<name>A0A917C691_9PROT</name>
<evidence type="ECO:0000313" key="7">
    <source>
        <dbReference type="Proteomes" id="UP000632498"/>
    </source>
</evidence>
<dbReference type="InterPro" id="IPR006805">
    <property type="entry name" value="Anth_synth_I_N"/>
</dbReference>
<dbReference type="PRINTS" id="PR00095">
    <property type="entry name" value="ANTSNTHASEI"/>
</dbReference>
<dbReference type="Proteomes" id="UP000632498">
    <property type="component" value="Unassembled WGS sequence"/>
</dbReference>
<dbReference type="InterPro" id="IPR005801">
    <property type="entry name" value="ADC_synthase"/>
</dbReference>
<dbReference type="InterPro" id="IPR015890">
    <property type="entry name" value="Chorismate_C"/>
</dbReference>
<dbReference type="InterPro" id="IPR019999">
    <property type="entry name" value="Anth_synth_I-like"/>
</dbReference>
<feature type="domain" description="Chorismate-utilising enzyme C-terminal" evidence="4">
    <location>
        <begin position="172"/>
        <end position="427"/>
    </location>
</feature>
<organism evidence="6 7">
    <name type="scientific">Terasakiella brassicae</name>
    <dbReference type="NCBI Taxonomy" id="1634917"/>
    <lineage>
        <taxon>Bacteria</taxon>
        <taxon>Pseudomonadati</taxon>
        <taxon>Pseudomonadota</taxon>
        <taxon>Alphaproteobacteria</taxon>
        <taxon>Rhodospirillales</taxon>
        <taxon>Terasakiellaceae</taxon>
        <taxon>Terasakiella</taxon>
    </lineage>
</organism>
<dbReference type="NCBIfam" id="TIGR00553">
    <property type="entry name" value="pabB"/>
    <property type="match status" value="1"/>
</dbReference>
<dbReference type="GO" id="GO:0046820">
    <property type="term" value="F:4-amino-4-deoxychorismate synthase activity"/>
    <property type="evidence" value="ECO:0007669"/>
    <property type="project" value="UniProtKB-EC"/>
</dbReference>
<keyword evidence="7" id="KW-1185">Reference proteome</keyword>
<proteinExistence type="predicted"/>
<reference evidence="6" key="2">
    <citation type="submission" date="2020-09" db="EMBL/GenBank/DDBJ databases">
        <authorList>
            <person name="Sun Q."/>
            <person name="Zhou Y."/>
        </authorList>
    </citation>
    <scope>NUCLEOTIDE SEQUENCE</scope>
    <source>
        <strain evidence="6">CGMCC 1.15254</strain>
    </source>
</reference>
<dbReference type="GO" id="GO:0000162">
    <property type="term" value="P:L-tryptophan biosynthetic process"/>
    <property type="evidence" value="ECO:0007669"/>
    <property type="project" value="TreeGrafter"/>
</dbReference>
<dbReference type="SUPFAM" id="SSF56322">
    <property type="entry name" value="ADC synthase"/>
    <property type="match status" value="1"/>
</dbReference>
<feature type="domain" description="Anthranilate synthase component I N-terminal" evidence="5">
    <location>
        <begin position="21"/>
        <end position="132"/>
    </location>
</feature>
<evidence type="ECO:0000259" key="4">
    <source>
        <dbReference type="Pfam" id="PF00425"/>
    </source>
</evidence>
<evidence type="ECO:0000256" key="2">
    <source>
        <dbReference type="ARBA" id="ARBA00022679"/>
    </source>
</evidence>
<dbReference type="EC" id="2.6.1.85" evidence="1"/>
<accession>A0A917C691</accession>